<dbReference type="Proteomes" id="UP000479226">
    <property type="component" value="Unassembled WGS sequence"/>
</dbReference>
<dbReference type="InterPro" id="IPR010985">
    <property type="entry name" value="Ribbon_hlx_hlx"/>
</dbReference>
<reference evidence="6 7" key="1">
    <citation type="submission" date="2020-02" db="EMBL/GenBank/DDBJ databases">
        <title>Genome sequence of the type strain DSM 27180 of Arthrobacter silviterrae.</title>
        <authorList>
            <person name="Gao J."/>
            <person name="Sun J."/>
        </authorList>
    </citation>
    <scope>NUCLEOTIDE SEQUENCE [LARGE SCALE GENOMIC DNA]</scope>
    <source>
        <strain evidence="6 7">DSM 27180</strain>
    </source>
</reference>
<gene>
    <name evidence="6" type="ORF">G6N77_09935</name>
</gene>
<dbReference type="EMBL" id="JAAKZI010000014">
    <property type="protein sequence ID" value="NGN83774.1"/>
    <property type="molecule type" value="Genomic_DNA"/>
</dbReference>
<dbReference type="Pfam" id="PF05509">
    <property type="entry name" value="TraY"/>
    <property type="match status" value="1"/>
</dbReference>
<evidence type="ECO:0000256" key="4">
    <source>
        <dbReference type="ARBA" id="ARBA00022490"/>
    </source>
</evidence>
<evidence type="ECO:0000256" key="5">
    <source>
        <dbReference type="ARBA" id="ARBA00023125"/>
    </source>
</evidence>
<evidence type="ECO:0000256" key="3">
    <source>
        <dbReference type="ARBA" id="ARBA00020541"/>
    </source>
</evidence>
<sequence length="72" mass="8364">MSQLNVRLDTETKARLEALARRTGRSRTFYATEAIVLFLDEYEDYFLAKDALEEFTQSNDESVDLADVEWPV</sequence>
<evidence type="ECO:0000313" key="7">
    <source>
        <dbReference type="Proteomes" id="UP000479226"/>
    </source>
</evidence>
<proteinExistence type="inferred from homology"/>
<evidence type="ECO:0000313" key="6">
    <source>
        <dbReference type="EMBL" id="NGN83774.1"/>
    </source>
</evidence>
<organism evidence="6 7">
    <name type="scientific">Arthrobacter silviterrae</name>
    <dbReference type="NCBI Taxonomy" id="2026658"/>
    <lineage>
        <taxon>Bacteria</taxon>
        <taxon>Bacillati</taxon>
        <taxon>Actinomycetota</taxon>
        <taxon>Actinomycetes</taxon>
        <taxon>Micrococcales</taxon>
        <taxon>Micrococcaceae</taxon>
        <taxon>Arthrobacter</taxon>
    </lineage>
</organism>
<keyword evidence="5" id="KW-0238">DNA-binding</keyword>
<name>A0ABX0DA36_9MICC</name>
<keyword evidence="7" id="KW-1185">Reference proteome</keyword>
<comment type="similarity">
    <text evidence="2">Belongs to the TraY family.</text>
</comment>
<dbReference type="SUPFAM" id="SSF47598">
    <property type="entry name" value="Ribbon-helix-helix"/>
    <property type="match status" value="1"/>
</dbReference>
<dbReference type="RefSeq" id="WP_165181996.1">
    <property type="nucleotide sequence ID" value="NZ_JAAKZI010000014.1"/>
</dbReference>
<evidence type="ECO:0000256" key="1">
    <source>
        <dbReference type="ARBA" id="ARBA00004496"/>
    </source>
</evidence>
<evidence type="ECO:0000256" key="2">
    <source>
        <dbReference type="ARBA" id="ARBA00007183"/>
    </source>
</evidence>
<keyword evidence="4" id="KW-0963">Cytoplasm</keyword>
<comment type="caution">
    <text evidence="6">The sequence shown here is derived from an EMBL/GenBank/DDBJ whole genome shotgun (WGS) entry which is preliminary data.</text>
</comment>
<protein>
    <recommendedName>
        <fullName evidence="3">Relaxosome protein TraY</fullName>
    </recommendedName>
</protein>
<dbReference type="InterPro" id="IPR008876">
    <property type="entry name" value="TraY"/>
</dbReference>
<dbReference type="CDD" id="cd22233">
    <property type="entry name" value="RHH_CopAso-like"/>
    <property type="match status" value="1"/>
</dbReference>
<accession>A0ABX0DA36</accession>
<comment type="subcellular location">
    <subcellularLocation>
        <location evidence="1">Cytoplasm</location>
    </subcellularLocation>
</comment>